<keyword evidence="4 10" id="KW-0347">Helicase</keyword>
<evidence type="ECO:0000256" key="8">
    <source>
        <dbReference type="ARBA" id="ARBA00034808"/>
    </source>
</evidence>
<dbReference type="AlphaFoldDB" id="A0A5C8UT82"/>
<dbReference type="Pfam" id="PF00580">
    <property type="entry name" value="UvrD-helicase"/>
    <property type="match status" value="1"/>
</dbReference>
<gene>
    <name evidence="12" type="ORF">FVP33_05775</name>
</gene>
<sequence>MAAGHSAANEAARYKAQAEQAEFVALKAREMHRRYSAAEATETRLGSMLEPLTEMGYHVLTDRLWPNSRKAQVDFVLVGPTGVCIVDAKSWAELHVTADRVFQGQDDVTDRFDGISSLAATTEAALADVGLAPGEVRVVAVFMNKSGIRSRVNGVDLVGEDKAIDYLIGRGPRLTPGQIATALSAVELLFPPYAMTDQPIELTLPAPIVPTTLQQALITVEEIEDALLANILAKPIEEWMAFLHPEQARLVRRSFNGPSRIRGAAGTGKTVVGLHRAAYIARTRPGKVLVTTFVRTLPDVLSSLLERMAPEIADRVEFTGVHAFAINILKHRGIPYSLNQKKTDQCFDAAWRSVAKDGPLGRIDDRSDYWRDEILSVIKGRGLTLFEQYATLARVGRRRGLTAENRFAVWELHAAYDAALRREGVNDFADVILLAEQSLRKTPLEDYCAVVVDEAQDLSCAMIRMLHAVVGDRPDGLNLIGDGQQTIYLGGYTLSEANISIAGRGVIMTRNYRNTVEIADFAASLVTGDEFVDIEGVMSKADLPAQIMRHGTKPKVTRFSSRSGHDRSLVDHVRTLLATGTRPGDIGILTHANYAATDVIKALAGADVPTVELLKYDGKPVDAVKVGTIKRAKGLEFKQVLVVRTPQRLLEAAPLGIDSADSERRELDRRALYVAMTRARDGLWVGVA</sequence>
<dbReference type="Proteomes" id="UP000321379">
    <property type="component" value="Unassembled WGS sequence"/>
</dbReference>
<dbReference type="InterPro" id="IPR014016">
    <property type="entry name" value="UvrD-like_ATP-bd"/>
</dbReference>
<comment type="catalytic activity">
    <reaction evidence="7">
        <text>Couples ATP hydrolysis with the unwinding of duplex DNA by translocating in the 3'-5' direction.</text>
        <dbReference type="EC" id="5.6.2.4"/>
    </reaction>
</comment>
<name>A0A5C8UT82_9MICO</name>
<evidence type="ECO:0000313" key="13">
    <source>
        <dbReference type="Proteomes" id="UP000321379"/>
    </source>
</evidence>
<dbReference type="InterPro" id="IPR011528">
    <property type="entry name" value="NERD"/>
</dbReference>
<evidence type="ECO:0000256" key="2">
    <source>
        <dbReference type="ARBA" id="ARBA00022741"/>
    </source>
</evidence>
<keyword evidence="13" id="KW-1185">Reference proteome</keyword>
<evidence type="ECO:0000256" key="10">
    <source>
        <dbReference type="PROSITE-ProRule" id="PRU00560"/>
    </source>
</evidence>
<dbReference type="SUPFAM" id="SSF52540">
    <property type="entry name" value="P-loop containing nucleoside triphosphate hydrolases"/>
    <property type="match status" value="1"/>
</dbReference>
<accession>A0A5C8UT82</accession>
<dbReference type="GO" id="GO:0003677">
    <property type="term" value="F:DNA binding"/>
    <property type="evidence" value="ECO:0007669"/>
    <property type="project" value="UniProtKB-KW"/>
</dbReference>
<dbReference type="InterPro" id="IPR014017">
    <property type="entry name" value="DNA_helicase_UvrD-like_C"/>
</dbReference>
<dbReference type="GO" id="GO:0000725">
    <property type="term" value="P:recombinational repair"/>
    <property type="evidence" value="ECO:0007669"/>
    <property type="project" value="TreeGrafter"/>
</dbReference>
<feature type="domain" description="UvrD-like helicase ATP-binding" evidence="11">
    <location>
        <begin position="242"/>
        <end position="564"/>
    </location>
</feature>
<reference evidence="12 13" key="1">
    <citation type="submission" date="2019-08" db="EMBL/GenBank/DDBJ databases">
        <title>Bacterial whole genome sequence for Glaciihabitans sp. CHu50b-6-2.</title>
        <authorList>
            <person name="Jin L."/>
        </authorList>
    </citation>
    <scope>NUCLEOTIDE SEQUENCE [LARGE SCALE GENOMIC DNA]</scope>
    <source>
        <strain evidence="12 13">CHu50b-6-2</strain>
    </source>
</reference>
<evidence type="ECO:0000256" key="4">
    <source>
        <dbReference type="ARBA" id="ARBA00022806"/>
    </source>
</evidence>
<dbReference type="PANTHER" id="PTHR11070:SF45">
    <property type="entry name" value="DNA 3'-5' HELICASE"/>
    <property type="match status" value="1"/>
</dbReference>
<protein>
    <recommendedName>
        <fullName evidence="8">DNA 3'-5' helicase</fullName>
        <ecNumber evidence="8">5.6.2.4</ecNumber>
    </recommendedName>
</protein>
<dbReference type="InterPro" id="IPR013986">
    <property type="entry name" value="DExx_box_DNA_helicase_dom_sf"/>
</dbReference>
<evidence type="ECO:0000256" key="7">
    <source>
        <dbReference type="ARBA" id="ARBA00034617"/>
    </source>
</evidence>
<keyword evidence="2 10" id="KW-0547">Nucleotide-binding</keyword>
<evidence type="ECO:0000256" key="9">
    <source>
        <dbReference type="ARBA" id="ARBA00048988"/>
    </source>
</evidence>
<evidence type="ECO:0000256" key="3">
    <source>
        <dbReference type="ARBA" id="ARBA00022801"/>
    </source>
</evidence>
<keyword evidence="6" id="KW-0413">Isomerase</keyword>
<dbReference type="EC" id="5.6.2.4" evidence="8"/>
<dbReference type="GO" id="GO:0016887">
    <property type="term" value="F:ATP hydrolysis activity"/>
    <property type="evidence" value="ECO:0007669"/>
    <property type="project" value="RHEA"/>
</dbReference>
<dbReference type="PANTHER" id="PTHR11070">
    <property type="entry name" value="UVRD / RECB / PCRA DNA HELICASE FAMILY MEMBER"/>
    <property type="match status" value="1"/>
</dbReference>
<keyword evidence="3 10" id="KW-0378">Hydrolase</keyword>
<dbReference type="PROSITE" id="PS51198">
    <property type="entry name" value="UVRD_HELICASE_ATP_BIND"/>
    <property type="match status" value="1"/>
</dbReference>
<dbReference type="Gene3D" id="3.40.50.300">
    <property type="entry name" value="P-loop containing nucleotide triphosphate hydrolases"/>
    <property type="match status" value="2"/>
</dbReference>
<dbReference type="GO" id="GO:0005829">
    <property type="term" value="C:cytosol"/>
    <property type="evidence" value="ECO:0007669"/>
    <property type="project" value="TreeGrafter"/>
</dbReference>
<evidence type="ECO:0000313" key="12">
    <source>
        <dbReference type="EMBL" id="TXN31100.1"/>
    </source>
</evidence>
<dbReference type="Gene3D" id="1.10.10.160">
    <property type="match status" value="1"/>
</dbReference>
<dbReference type="Pfam" id="PF13361">
    <property type="entry name" value="UvrD_C"/>
    <property type="match status" value="1"/>
</dbReference>
<comment type="caution">
    <text evidence="12">The sequence shown here is derived from an EMBL/GenBank/DDBJ whole genome shotgun (WGS) entry which is preliminary data.</text>
</comment>
<dbReference type="GO" id="GO:0005524">
    <property type="term" value="F:ATP binding"/>
    <property type="evidence" value="ECO:0007669"/>
    <property type="project" value="UniProtKB-UniRule"/>
</dbReference>
<dbReference type="InterPro" id="IPR027417">
    <property type="entry name" value="P-loop_NTPase"/>
</dbReference>
<evidence type="ECO:0000256" key="6">
    <source>
        <dbReference type="ARBA" id="ARBA00023235"/>
    </source>
</evidence>
<comment type="similarity">
    <text evidence="1">Belongs to the helicase family. UvrD subfamily.</text>
</comment>
<dbReference type="InterPro" id="IPR000212">
    <property type="entry name" value="DNA_helicase_UvrD/REP"/>
</dbReference>
<proteinExistence type="inferred from homology"/>
<evidence type="ECO:0000259" key="11">
    <source>
        <dbReference type="PROSITE" id="PS51198"/>
    </source>
</evidence>
<dbReference type="EMBL" id="VRMG01000005">
    <property type="protein sequence ID" value="TXN31100.1"/>
    <property type="molecule type" value="Genomic_DNA"/>
</dbReference>
<evidence type="ECO:0000256" key="1">
    <source>
        <dbReference type="ARBA" id="ARBA00009922"/>
    </source>
</evidence>
<comment type="catalytic activity">
    <reaction evidence="9">
        <text>ATP + H2O = ADP + phosphate + H(+)</text>
        <dbReference type="Rhea" id="RHEA:13065"/>
        <dbReference type="ChEBI" id="CHEBI:15377"/>
        <dbReference type="ChEBI" id="CHEBI:15378"/>
        <dbReference type="ChEBI" id="CHEBI:30616"/>
        <dbReference type="ChEBI" id="CHEBI:43474"/>
        <dbReference type="ChEBI" id="CHEBI:456216"/>
        <dbReference type="EC" id="5.6.2.4"/>
    </reaction>
</comment>
<feature type="binding site" evidence="10">
    <location>
        <begin position="263"/>
        <end position="270"/>
    </location>
    <ligand>
        <name>ATP</name>
        <dbReference type="ChEBI" id="CHEBI:30616"/>
    </ligand>
</feature>
<dbReference type="RefSeq" id="WP_147782686.1">
    <property type="nucleotide sequence ID" value="NZ_VRMG01000005.1"/>
</dbReference>
<keyword evidence="5 10" id="KW-0067">ATP-binding</keyword>
<dbReference type="GO" id="GO:0043138">
    <property type="term" value="F:3'-5' DNA helicase activity"/>
    <property type="evidence" value="ECO:0007669"/>
    <property type="project" value="UniProtKB-EC"/>
</dbReference>
<organism evidence="12 13">
    <name type="scientific">Lacisediminihabitans profunda</name>
    <dbReference type="NCBI Taxonomy" id="2594790"/>
    <lineage>
        <taxon>Bacteria</taxon>
        <taxon>Bacillati</taxon>
        <taxon>Actinomycetota</taxon>
        <taxon>Actinomycetes</taxon>
        <taxon>Micrococcales</taxon>
        <taxon>Microbacteriaceae</taxon>
        <taxon>Lacisediminihabitans</taxon>
    </lineage>
</organism>
<dbReference type="Pfam" id="PF08378">
    <property type="entry name" value="NERD"/>
    <property type="match status" value="1"/>
</dbReference>
<evidence type="ECO:0000256" key="5">
    <source>
        <dbReference type="ARBA" id="ARBA00022840"/>
    </source>
</evidence>